<evidence type="ECO:0000313" key="2">
    <source>
        <dbReference type="EMBL" id="MBU2874166.1"/>
    </source>
</evidence>
<gene>
    <name evidence="2" type="ORF">KO508_09125</name>
</gene>
<reference evidence="2 3" key="1">
    <citation type="submission" date="2021-05" db="EMBL/GenBank/DDBJ databases">
        <title>Draft genomes of bacteria isolated from model marine particles.</title>
        <authorList>
            <person name="Datta M.S."/>
            <person name="Schwartzman J.A."/>
            <person name="Enke T.N."/>
            <person name="Saavedra J."/>
            <person name="Cermak N."/>
            <person name="Cordero O.X."/>
        </authorList>
    </citation>
    <scope>NUCLEOTIDE SEQUENCE [LARGE SCALE GENOMIC DNA]</scope>
    <source>
        <strain evidence="2 3">D2M19</strain>
    </source>
</reference>
<dbReference type="Proteomes" id="UP000753376">
    <property type="component" value="Unassembled WGS sequence"/>
</dbReference>
<accession>A0ABS6A7S1</accession>
<sequence length="114" mass="12090">MDRLIYMILGAGIGLMISPLAAFVGAVVGILSKDLCSVQTAVELLPTNSDMELDEDEEWLLTNPSSPLLDDSSMSISNSSLDNDNFGLEINPANGLPMVDQAIDVAGNPYGMDN</sequence>
<keyword evidence="3" id="KW-1185">Reference proteome</keyword>
<keyword evidence="1" id="KW-0812">Transmembrane</keyword>
<evidence type="ECO:0000256" key="1">
    <source>
        <dbReference type="SAM" id="Phobius"/>
    </source>
</evidence>
<proteinExistence type="predicted"/>
<name>A0ABS6A7S1_9GAMM</name>
<organism evidence="2 3">
    <name type="scientific">Marinobacter salexigens</name>
    <dbReference type="NCBI Taxonomy" id="1925763"/>
    <lineage>
        <taxon>Bacteria</taxon>
        <taxon>Pseudomonadati</taxon>
        <taxon>Pseudomonadota</taxon>
        <taxon>Gammaproteobacteria</taxon>
        <taxon>Pseudomonadales</taxon>
        <taxon>Marinobacteraceae</taxon>
        <taxon>Marinobacter</taxon>
    </lineage>
</organism>
<evidence type="ECO:0000313" key="3">
    <source>
        <dbReference type="Proteomes" id="UP000753376"/>
    </source>
</evidence>
<keyword evidence="1" id="KW-1133">Transmembrane helix</keyword>
<dbReference type="RefSeq" id="WP_216008016.1">
    <property type="nucleotide sequence ID" value="NZ_JAHKPV010000017.1"/>
</dbReference>
<keyword evidence="1" id="KW-0472">Membrane</keyword>
<feature type="transmembrane region" description="Helical" evidence="1">
    <location>
        <begin position="6"/>
        <end position="31"/>
    </location>
</feature>
<dbReference type="EMBL" id="JAHKPV010000017">
    <property type="protein sequence ID" value="MBU2874166.1"/>
    <property type="molecule type" value="Genomic_DNA"/>
</dbReference>
<protein>
    <submittedName>
        <fullName evidence="2">Uncharacterized protein</fullName>
    </submittedName>
</protein>
<comment type="caution">
    <text evidence="2">The sequence shown here is derived from an EMBL/GenBank/DDBJ whole genome shotgun (WGS) entry which is preliminary data.</text>
</comment>